<feature type="region of interest" description="Disordered" evidence="1">
    <location>
        <begin position="244"/>
        <end position="322"/>
    </location>
</feature>
<reference evidence="2" key="1">
    <citation type="submission" date="2019-03" db="EMBL/GenBank/DDBJ databases">
        <title>Long read genome sequence of the mycoparasitic Pythium oligandrum ATCC 38472 isolated from sugarbeet rhizosphere.</title>
        <authorList>
            <person name="Gaulin E."/>
        </authorList>
    </citation>
    <scope>NUCLEOTIDE SEQUENCE</scope>
    <source>
        <strain evidence="2">ATCC 38472_TT</strain>
    </source>
</reference>
<organism evidence="2 3">
    <name type="scientific">Pythium oligandrum</name>
    <name type="common">Mycoparasitic fungus</name>
    <dbReference type="NCBI Taxonomy" id="41045"/>
    <lineage>
        <taxon>Eukaryota</taxon>
        <taxon>Sar</taxon>
        <taxon>Stramenopiles</taxon>
        <taxon>Oomycota</taxon>
        <taxon>Peronosporomycetes</taxon>
        <taxon>Pythiales</taxon>
        <taxon>Pythiaceae</taxon>
        <taxon>Pythium</taxon>
    </lineage>
</organism>
<comment type="caution">
    <text evidence="2">The sequence shown here is derived from an EMBL/GenBank/DDBJ whole genome shotgun (WGS) entry which is preliminary data.</text>
</comment>
<feature type="region of interest" description="Disordered" evidence="1">
    <location>
        <begin position="199"/>
        <end position="232"/>
    </location>
</feature>
<accession>A0A8K1CRZ2</accession>
<name>A0A8K1CRZ2_PYTOL</name>
<evidence type="ECO:0000313" key="3">
    <source>
        <dbReference type="Proteomes" id="UP000794436"/>
    </source>
</evidence>
<evidence type="ECO:0000313" key="2">
    <source>
        <dbReference type="EMBL" id="TMW67647.1"/>
    </source>
</evidence>
<dbReference type="Proteomes" id="UP000794436">
    <property type="component" value="Unassembled WGS sequence"/>
</dbReference>
<gene>
    <name evidence="2" type="ORF">Poli38472_011267</name>
</gene>
<feature type="compositionally biased region" description="Basic residues" evidence="1">
    <location>
        <begin position="259"/>
        <end position="269"/>
    </location>
</feature>
<feature type="compositionally biased region" description="Polar residues" evidence="1">
    <location>
        <begin position="61"/>
        <end position="73"/>
    </location>
</feature>
<protein>
    <submittedName>
        <fullName evidence="2">Uncharacterized protein</fullName>
    </submittedName>
</protein>
<feature type="region of interest" description="Disordered" evidence="1">
    <location>
        <begin position="53"/>
        <end position="73"/>
    </location>
</feature>
<dbReference type="PANTHER" id="PTHR31198:SF1">
    <property type="entry name" value="CENTROSOMAL AT-AC SPLICING FACTOR"/>
    <property type="match status" value="1"/>
</dbReference>
<evidence type="ECO:0000256" key="1">
    <source>
        <dbReference type="SAM" id="MobiDB-lite"/>
    </source>
</evidence>
<dbReference type="InterPro" id="IPR028015">
    <property type="entry name" value="CCDC84-like"/>
</dbReference>
<dbReference type="AlphaFoldDB" id="A0A8K1CRZ2"/>
<sequence length="342" mass="37799">MLQRSDYHKLLRLLTPNESKDKAAQDDPPLAPVVQSAQTEAFLVSAAARLHEVQTRRPDNETPTASAPTQSVMGPQTHSLVKARTVVSPDGVLQNPLGRHEGKRVWGGGIVKVKKMEWIPWGIDRLVLAEDEHGLGDARASDTSALTLRVTEAARGSGLNSIQRVNWGDQVANIHTAAIPPWMVASEEEYRRCNQRNVNMEPTAPGVEHSSSTKPVRRDAPSKTLKPGARDIFDRLNPQYDEKTWLPNFGGVWQEGPRSKTKREFKKTVRQQVKPPSTLPEPAPLRSSMDNKPASVAPATTQETNQTPTAQVPSTDQLDAKKQLLLAQKERLRAKLAAKRKT</sequence>
<dbReference type="EMBL" id="SPLM01000004">
    <property type="protein sequence ID" value="TMW67647.1"/>
    <property type="molecule type" value="Genomic_DNA"/>
</dbReference>
<keyword evidence="3" id="KW-1185">Reference proteome</keyword>
<feature type="compositionally biased region" description="Polar residues" evidence="1">
    <location>
        <begin position="298"/>
        <end position="316"/>
    </location>
</feature>
<dbReference type="Pfam" id="PF14968">
    <property type="entry name" value="CCDC84"/>
    <property type="match status" value="1"/>
</dbReference>
<proteinExistence type="predicted"/>
<dbReference type="PANTHER" id="PTHR31198">
    <property type="entry name" value="COILED-COIL DOMAIN-CONTAINING PROTEIN 84"/>
    <property type="match status" value="1"/>
</dbReference>
<dbReference type="OrthoDB" id="1892805at2759"/>